<keyword evidence="1" id="KW-0732">Signal</keyword>
<dbReference type="PROSITE" id="PS51257">
    <property type="entry name" value="PROKAR_LIPOPROTEIN"/>
    <property type="match status" value="1"/>
</dbReference>
<dbReference type="RefSeq" id="WP_073400354.1">
    <property type="nucleotide sequence ID" value="NZ_FQTV01000005.1"/>
</dbReference>
<name>A0A1M4Z2M8_9BACE</name>
<evidence type="ECO:0000256" key="1">
    <source>
        <dbReference type="SAM" id="SignalP"/>
    </source>
</evidence>
<accession>A0A1M4Z2M8</accession>
<feature type="signal peptide" evidence="1">
    <location>
        <begin position="1"/>
        <end position="22"/>
    </location>
</feature>
<sequence length="666" mass="72814">MNKIFKLFTLLATVAIMFTSCSPDEFSLGDKDVKTEDLVEGIAYKIEHDATNPNIIYLTSLMGSEYTPLWNHPQGRSQEKKVTLKIPFAGTYDVQFGVETRGGVVYGQKTTFKVDNMYAGFISNELWTLISGGAGKEKTWYLDLDANGVSRFFKGPLYFYGTDDSWTTVTDGQKVEGDSWNWSPDYKGNTWLMNAADFGSMTFSLKGSASITVNHKTIANRGTETGNYMLNTDNHTLTVQDAAILHDSNRDGVVINWGDIKIMSLTENTMQLAVLRDPALSGEGACLLVYNFISKDYFDSWVPGEVVEPEPTLPSGWQTDISQTVNKSVKWVLSSDTPFNWANLDGSLMNTGWTSADKYDSWTGFNAAAASNYADFSLTLNSDDKTATYVAPDGTLTSGTYTLDEKGTYTFNGFKPSFVICNGSITLSTTDANQWRITKIEKDAAGNVSGMWVGKRDAVKPEYMVYHLIPQAGGAEVDPLKAWKKALVGKTFKPDTNQFVDWINFDLSGGWTSASTFGTDFTSNGWIWNEKTSIIAKSASIKFELAGSDIKAILTQDVYDADGNLTTAGYSVTGKVTINPDVPSMTFEFPLVNYTGSAGAWLNTSNAKGAYYTTPLGANEWLFISHGGSSLSTIDTGGFWLGAISNATAAGDTKNEILGFHYVLAN</sequence>
<protein>
    <submittedName>
        <fullName evidence="2">Uncharacterized protein</fullName>
    </submittedName>
</protein>
<evidence type="ECO:0000313" key="2">
    <source>
        <dbReference type="EMBL" id="SHF12324.1"/>
    </source>
</evidence>
<dbReference type="STRING" id="1297750.SAMN05444405_105154"/>
<feature type="chain" id="PRO_5012635214" evidence="1">
    <location>
        <begin position="23"/>
        <end position="666"/>
    </location>
</feature>
<evidence type="ECO:0000313" key="3">
    <source>
        <dbReference type="Proteomes" id="UP000184509"/>
    </source>
</evidence>
<organism evidence="2 3">
    <name type="scientific">Bacteroides luti</name>
    <dbReference type="NCBI Taxonomy" id="1297750"/>
    <lineage>
        <taxon>Bacteria</taxon>
        <taxon>Pseudomonadati</taxon>
        <taxon>Bacteroidota</taxon>
        <taxon>Bacteroidia</taxon>
        <taxon>Bacteroidales</taxon>
        <taxon>Bacteroidaceae</taxon>
        <taxon>Bacteroides</taxon>
    </lineage>
</organism>
<dbReference type="Proteomes" id="UP000184509">
    <property type="component" value="Unassembled WGS sequence"/>
</dbReference>
<dbReference type="EMBL" id="FQTV01000005">
    <property type="protein sequence ID" value="SHF12324.1"/>
    <property type="molecule type" value="Genomic_DNA"/>
</dbReference>
<dbReference type="OrthoDB" id="646668at2"/>
<gene>
    <name evidence="2" type="ORF">SAMN05444405_105154</name>
</gene>
<keyword evidence="3" id="KW-1185">Reference proteome</keyword>
<reference evidence="2 3" key="1">
    <citation type="submission" date="2016-11" db="EMBL/GenBank/DDBJ databases">
        <authorList>
            <person name="Jaros S."/>
            <person name="Januszkiewicz K."/>
            <person name="Wedrychowicz H."/>
        </authorList>
    </citation>
    <scope>NUCLEOTIDE SEQUENCE [LARGE SCALE GENOMIC DNA]</scope>
    <source>
        <strain evidence="2 3">DSM 26991</strain>
    </source>
</reference>
<dbReference type="AlphaFoldDB" id="A0A1M4Z2M8"/>
<proteinExistence type="predicted"/>